<dbReference type="PANTHER" id="PTHR32347">
    <property type="entry name" value="EFFLUX SYSTEM COMPONENT YKNX-RELATED"/>
    <property type="match status" value="1"/>
</dbReference>
<proteinExistence type="predicted"/>
<comment type="caution">
    <text evidence="3">The sequence shown here is derived from an EMBL/GenBank/DDBJ whole genome shotgun (WGS) entry which is preliminary data.</text>
</comment>
<keyword evidence="2" id="KW-0175">Coiled coil</keyword>
<dbReference type="AlphaFoldDB" id="A0A4Y8WTQ7"/>
<comment type="subcellular location">
    <subcellularLocation>
        <location evidence="1">Cell envelope</location>
    </subcellularLocation>
</comment>
<dbReference type="Gene3D" id="2.40.50.100">
    <property type="match status" value="1"/>
</dbReference>
<dbReference type="SUPFAM" id="SSF111369">
    <property type="entry name" value="HlyD-like secretion proteins"/>
    <property type="match status" value="1"/>
</dbReference>
<dbReference type="STRING" id="1122973.GCA_000379925_01059"/>
<evidence type="ECO:0000256" key="2">
    <source>
        <dbReference type="ARBA" id="ARBA00023054"/>
    </source>
</evidence>
<dbReference type="InterPro" id="IPR050465">
    <property type="entry name" value="UPF0194_transport"/>
</dbReference>
<evidence type="ECO:0000313" key="4">
    <source>
        <dbReference type="Proteomes" id="UP000297225"/>
    </source>
</evidence>
<dbReference type="PANTHER" id="PTHR32347:SF23">
    <property type="entry name" value="BLL5650 PROTEIN"/>
    <property type="match status" value="1"/>
</dbReference>
<dbReference type="RefSeq" id="WP_018358306.1">
    <property type="nucleotide sequence ID" value="NZ_CP197400.1"/>
</dbReference>
<accession>A0A4Y8WTQ7</accession>
<gene>
    <name evidence="3" type="ORF">E4P47_00150</name>
</gene>
<protein>
    <submittedName>
        <fullName evidence="3">HlyD family efflux transporter periplasmic adaptor subunit</fullName>
    </submittedName>
</protein>
<dbReference type="GeneID" id="66796804"/>
<organism evidence="3 4">
    <name type="scientific">Porphyromonas levii</name>
    <dbReference type="NCBI Taxonomy" id="28114"/>
    <lineage>
        <taxon>Bacteria</taxon>
        <taxon>Pseudomonadati</taxon>
        <taxon>Bacteroidota</taxon>
        <taxon>Bacteroidia</taxon>
        <taxon>Bacteroidales</taxon>
        <taxon>Porphyromonadaceae</taxon>
        <taxon>Porphyromonas</taxon>
    </lineage>
</organism>
<dbReference type="Gene3D" id="2.40.30.170">
    <property type="match status" value="1"/>
</dbReference>
<reference evidence="3 4" key="1">
    <citation type="submission" date="2019-03" db="EMBL/GenBank/DDBJ databases">
        <title>Porphyromonas levii Isolated from the Uterus of Dairy Cows.</title>
        <authorList>
            <person name="Francis A.M."/>
        </authorList>
    </citation>
    <scope>NUCLEOTIDE SEQUENCE [LARGE SCALE GENOMIC DNA]</scope>
    <source>
        <strain evidence="3 4">AF5678</strain>
    </source>
</reference>
<dbReference type="Proteomes" id="UP000297225">
    <property type="component" value="Unassembled WGS sequence"/>
</dbReference>
<dbReference type="EMBL" id="SPNC01000001">
    <property type="protein sequence ID" value="TFH97523.1"/>
    <property type="molecule type" value="Genomic_DNA"/>
</dbReference>
<dbReference type="GO" id="GO:0030313">
    <property type="term" value="C:cell envelope"/>
    <property type="evidence" value="ECO:0007669"/>
    <property type="project" value="UniProtKB-SubCell"/>
</dbReference>
<keyword evidence="4" id="KW-1185">Reference proteome</keyword>
<sequence>MKKGLALIALVMLVVSCKGSDDALIGSGSFEATEVLVSSEANGKVLAWDVEEGSVLREGQQVGLIDTIQLYLQKEALLRSGRGVRAASPNVTTQTKALEVQLDDLRTQRERTARLLEAGAATQKQLDDIETGIAALQSQLAASRSTLSNSNAQISAQSSAIDVQVAQVEDLIARSVIRTPIDGTVTATYIHKGELAGQGRPLFRVANLSDMYLRAYVQGERLTKLKLGDTVKVYVDSEEGKQRQYEGVITWISSVAEFTPKTVQTEDERSNLVYAIKVKVPNDGYLRIGMYGEVR</sequence>
<name>A0A4Y8WTQ7_9PORP</name>
<evidence type="ECO:0000313" key="3">
    <source>
        <dbReference type="EMBL" id="TFH97523.1"/>
    </source>
</evidence>
<dbReference type="PROSITE" id="PS51257">
    <property type="entry name" value="PROKAR_LIPOPROTEIN"/>
    <property type="match status" value="1"/>
</dbReference>
<dbReference type="OrthoDB" id="9778236at2"/>
<evidence type="ECO:0000256" key="1">
    <source>
        <dbReference type="ARBA" id="ARBA00004196"/>
    </source>
</evidence>